<feature type="compositionally biased region" description="Low complexity" evidence="17">
    <location>
        <begin position="1963"/>
        <end position="1979"/>
    </location>
</feature>
<evidence type="ECO:0000256" key="11">
    <source>
        <dbReference type="ARBA" id="ARBA00022827"/>
    </source>
</evidence>
<dbReference type="FunFam" id="1.10.45.10:FF:000001">
    <property type="entry name" value="D-lactate dehydrogenase mitochondrial"/>
    <property type="match status" value="1"/>
</dbReference>
<feature type="region of interest" description="Disordered" evidence="17">
    <location>
        <begin position="2376"/>
        <end position="2495"/>
    </location>
</feature>
<evidence type="ECO:0000256" key="8">
    <source>
        <dbReference type="ARBA" id="ARBA00018029"/>
    </source>
</evidence>
<evidence type="ECO:0000256" key="6">
    <source>
        <dbReference type="ARBA" id="ARBA00011899"/>
    </source>
</evidence>
<dbReference type="Pfam" id="PF01979">
    <property type="entry name" value="Amidohydro_1"/>
    <property type="match status" value="1"/>
</dbReference>
<dbReference type="InterPro" id="IPR051914">
    <property type="entry name" value="FAD-linked_OxidoTrans_Type4"/>
</dbReference>
<dbReference type="Pfam" id="PF01565">
    <property type="entry name" value="FAD_binding_4"/>
    <property type="match status" value="1"/>
</dbReference>
<feature type="region of interest" description="Disordered" evidence="17">
    <location>
        <begin position="3073"/>
        <end position="3092"/>
    </location>
</feature>
<keyword evidence="11" id="KW-0274">FAD</keyword>
<keyword evidence="12" id="KW-0560">Oxidoreductase</keyword>
<dbReference type="EC" id="3.5.1.25" evidence="6"/>
<evidence type="ECO:0000256" key="5">
    <source>
        <dbReference type="ARBA" id="ARBA00010716"/>
    </source>
</evidence>
<dbReference type="InterPro" id="IPR004113">
    <property type="entry name" value="FAD-bd_oxidored_4_C"/>
</dbReference>
<dbReference type="WBParaSite" id="ACRNAN_scaffold211.g12652.t1">
    <property type="protein sequence ID" value="ACRNAN_scaffold211.g12652.t1"/>
    <property type="gene ID" value="ACRNAN_scaffold211.g12652"/>
</dbReference>
<dbReference type="Gene3D" id="3.30.465.10">
    <property type="match status" value="1"/>
</dbReference>
<feature type="domain" description="FAD-binding PCMH-type" evidence="18">
    <location>
        <begin position="964"/>
        <end position="1143"/>
    </location>
</feature>
<evidence type="ECO:0000313" key="21">
    <source>
        <dbReference type="WBParaSite" id="ACRNAN_scaffold211.g12652.t1"/>
    </source>
</evidence>
<dbReference type="InterPro" id="IPR000086">
    <property type="entry name" value="NUDIX_hydrolase_dom"/>
</dbReference>
<proteinExistence type="inferred from homology"/>
<dbReference type="CDD" id="cd04690">
    <property type="entry name" value="NUDIX_Hydrolase"/>
    <property type="match status" value="1"/>
</dbReference>
<feature type="compositionally biased region" description="Basic and acidic residues" evidence="17">
    <location>
        <begin position="2434"/>
        <end position="2495"/>
    </location>
</feature>
<dbReference type="SUPFAM" id="SSF55103">
    <property type="entry name" value="FAD-linked oxidases, C-terminal domain"/>
    <property type="match status" value="1"/>
</dbReference>
<feature type="compositionally biased region" description="Basic and acidic residues" evidence="17">
    <location>
        <begin position="3104"/>
        <end position="3119"/>
    </location>
</feature>
<evidence type="ECO:0000256" key="2">
    <source>
        <dbReference type="ARBA" id="ARBA00001974"/>
    </source>
</evidence>
<feature type="compositionally biased region" description="Low complexity" evidence="17">
    <location>
        <begin position="1881"/>
        <end position="1904"/>
    </location>
</feature>
<feature type="compositionally biased region" description="Basic and acidic residues" evidence="17">
    <location>
        <begin position="1703"/>
        <end position="1713"/>
    </location>
</feature>
<feature type="compositionally biased region" description="Basic and acidic residues" evidence="17">
    <location>
        <begin position="3300"/>
        <end position="3315"/>
    </location>
</feature>
<dbReference type="InterPro" id="IPR015797">
    <property type="entry name" value="NUDIX_hydrolase-like_dom_sf"/>
</dbReference>
<evidence type="ECO:0000256" key="16">
    <source>
        <dbReference type="PIRSR" id="PIRSR625705-1"/>
    </source>
</evidence>
<evidence type="ECO:0000313" key="20">
    <source>
        <dbReference type="Proteomes" id="UP000887540"/>
    </source>
</evidence>
<feature type="domain" description="Nudix hydrolase" evidence="19">
    <location>
        <begin position="1384"/>
        <end position="1551"/>
    </location>
</feature>
<feature type="compositionally biased region" description="Basic and acidic residues" evidence="17">
    <location>
        <begin position="2325"/>
        <end position="2355"/>
    </location>
</feature>
<dbReference type="Gene3D" id="3.20.20.80">
    <property type="entry name" value="Glycosidases"/>
    <property type="match status" value="1"/>
</dbReference>
<feature type="region of interest" description="Disordered" evidence="17">
    <location>
        <begin position="2983"/>
        <end position="3015"/>
    </location>
</feature>
<evidence type="ECO:0000256" key="4">
    <source>
        <dbReference type="ARBA" id="ARBA00008000"/>
    </source>
</evidence>
<comment type="similarity">
    <text evidence="4">Belongs to the FAD-binding oxidoreductase/transferase type 4 family.</text>
</comment>
<comment type="cofactor">
    <cofactor evidence="2">
        <name>FAD</name>
        <dbReference type="ChEBI" id="CHEBI:57692"/>
    </cofactor>
</comment>
<evidence type="ECO:0000256" key="15">
    <source>
        <dbReference type="ARBA" id="ARBA00047647"/>
    </source>
</evidence>
<feature type="active site" description="Proton donor" evidence="16">
    <location>
        <position position="277"/>
    </location>
</feature>
<comment type="catalytic activity">
    <reaction evidence="1">
        <text>Hydrolysis of terminal non-reducing N-acetyl-D-hexosamine residues in N-acetyl-beta-D-hexosaminides.</text>
        <dbReference type="EC" id="3.2.1.52"/>
    </reaction>
</comment>
<keyword evidence="10" id="KW-0378">Hydrolase</keyword>
<feature type="region of interest" description="Disordered" evidence="17">
    <location>
        <begin position="1881"/>
        <end position="2306"/>
    </location>
</feature>
<evidence type="ECO:0000259" key="19">
    <source>
        <dbReference type="PROSITE" id="PS51462"/>
    </source>
</evidence>
<dbReference type="InterPro" id="IPR029018">
    <property type="entry name" value="Hex-like_dom2"/>
</dbReference>
<evidence type="ECO:0000256" key="1">
    <source>
        <dbReference type="ARBA" id="ARBA00001231"/>
    </source>
</evidence>
<keyword evidence="14" id="KW-0326">Glycosidase</keyword>
<dbReference type="CDD" id="cd00854">
    <property type="entry name" value="NagA"/>
    <property type="match status" value="1"/>
</dbReference>
<dbReference type="Pfam" id="PF02838">
    <property type="entry name" value="Glyco_hydro_20b"/>
    <property type="match status" value="1"/>
</dbReference>
<evidence type="ECO:0000256" key="12">
    <source>
        <dbReference type="ARBA" id="ARBA00023002"/>
    </source>
</evidence>
<feature type="compositionally biased region" description="Basic and acidic residues" evidence="17">
    <location>
        <begin position="3075"/>
        <end position="3084"/>
    </location>
</feature>
<dbReference type="InterPro" id="IPR006094">
    <property type="entry name" value="Oxid_FAD_bind_N"/>
</dbReference>
<reference evidence="21" key="1">
    <citation type="submission" date="2022-11" db="UniProtKB">
        <authorList>
            <consortium name="WormBaseParasite"/>
        </authorList>
    </citation>
    <scope>IDENTIFICATION</scope>
</reference>
<dbReference type="Gene3D" id="3.30.70.2740">
    <property type="match status" value="1"/>
</dbReference>
<dbReference type="EC" id="3.2.1.52" evidence="7"/>
<dbReference type="GO" id="GO:0004563">
    <property type="term" value="F:beta-N-acetylhexosaminidase activity"/>
    <property type="evidence" value="ECO:0007669"/>
    <property type="project" value="UniProtKB-EC"/>
</dbReference>
<feature type="compositionally biased region" description="Basic and acidic residues" evidence="17">
    <location>
        <begin position="2531"/>
        <end position="2547"/>
    </location>
</feature>
<dbReference type="InterPro" id="IPR017853">
    <property type="entry name" value="GH"/>
</dbReference>
<dbReference type="InterPro" id="IPR032466">
    <property type="entry name" value="Metal_Hydrolase"/>
</dbReference>
<dbReference type="GO" id="GO:0006044">
    <property type="term" value="P:N-acetylglucosamine metabolic process"/>
    <property type="evidence" value="ECO:0007669"/>
    <property type="project" value="InterPro"/>
</dbReference>
<dbReference type="Pfam" id="PF02913">
    <property type="entry name" value="FAD-oxidase_C"/>
    <property type="match status" value="1"/>
</dbReference>
<keyword evidence="13" id="KW-0119">Carbohydrate metabolism</keyword>
<comment type="similarity">
    <text evidence="3">Belongs to the glycosyl hydrolase 20 family.</text>
</comment>
<feature type="region of interest" description="Disordered" evidence="17">
    <location>
        <begin position="1670"/>
        <end position="1734"/>
    </location>
</feature>
<comment type="similarity">
    <text evidence="5">Belongs to the metallo-dependent hydrolases superfamily. NagA family.</text>
</comment>
<dbReference type="CDD" id="cd06568">
    <property type="entry name" value="GH20_SpHex_like"/>
    <property type="match status" value="1"/>
</dbReference>
<evidence type="ECO:0000256" key="13">
    <source>
        <dbReference type="ARBA" id="ARBA00023277"/>
    </source>
</evidence>
<dbReference type="PRINTS" id="PR00738">
    <property type="entry name" value="GLHYDRLASE20"/>
</dbReference>
<feature type="region of interest" description="Disordered" evidence="17">
    <location>
        <begin position="810"/>
        <end position="829"/>
    </location>
</feature>
<dbReference type="InterPro" id="IPR025705">
    <property type="entry name" value="Beta_hexosaminidase_sua/sub"/>
</dbReference>
<evidence type="ECO:0000256" key="9">
    <source>
        <dbReference type="ARBA" id="ARBA00022630"/>
    </source>
</evidence>
<feature type="region of interest" description="Disordered" evidence="17">
    <location>
        <begin position="2531"/>
        <end position="2613"/>
    </location>
</feature>
<dbReference type="GO" id="GO:0005975">
    <property type="term" value="P:carbohydrate metabolic process"/>
    <property type="evidence" value="ECO:0007669"/>
    <property type="project" value="InterPro"/>
</dbReference>
<feature type="region of interest" description="Disordered" evidence="17">
    <location>
        <begin position="3290"/>
        <end position="3321"/>
    </location>
</feature>
<evidence type="ECO:0000256" key="14">
    <source>
        <dbReference type="ARBA" id="ARBA00023295"/>
    </source>
</evidence>
<dbReference type="InterPro" id="IPR015883">
    <property type="entry name" value="Glyco_hydro_20_cat"/>
</dbReference>
<dbReference type="InterPro" id="IPR006680">
    <property type="entry name" value="Amidohydro-rel"/>
</dbReference>
<feature type="compositionally biased region" description="Low complexity" evidence="17">
    <location>
        <begin position="2987"/>
        <end position="3000"/>
    </location>
</feature>
<dbReference type="SUPFAM" id="SSF56176">
    <property type="entry name" value="FAD-binding/transporter-associated domain-like"/>
    <property type="match status" value="1"/>
</dbReference>
<feature type="region of interest" description="Disordered" evidence="17">
    <location>
        <begin position="852"/>
        <end position="884"/>
    </location>
</feature>
<dbReference type="InterPro" id="IPR015882">
    <property type="entry name" value="HEX_bac_N"/>
</dbReference>
<evidence type="ECO:0000259" key="18">
    <source>
        <dbReference type="PROSITE" id="PS51387"/>
    </source>
</evidence>
<dbReference type="Proteomes" id="UP000887540">
    <property type="component" value="Unplaced"/>
</dbReference>
<feature type="region of interest" description="Disordered" evidence="17">
    <location>
        <begin position="3180"/>
        <end position="3200"/>
    </location>
</feature>
<feature type="region of interest" description="Disordered" evidence="17">
    <location>
        <begin position="3099"/>
        <end position="3119"/>
    </location>
</feature>
<feature type="compositionally biased region" description="Basic and acidic residues" evidence="17">
    <location>
        <begin position="3001"/>
        <end position="3015"/>
    </location>
</feature>
<dbReference type="PANTHER" id="PTHR42934:SF2">
    <property type="entry name" value="GLYCOLATE OXIDASE SUBUNIT GLCD"/>
    <property type="match status" value="1"/>
</dbReference>
<dbReference type="GO" id="GO:0016491">
    <property type="term" value="F:oxidoreductase activity"/>
    <property type="evidence" value="ECO:0007669"/>
    <property type="project" value="UniProtKB-KW"/>
</dbReference>
<dbReference type="SUPFAM" id="SSF55545">
    <property type="entry name" value="beta-N-acetylhexosaminidase-like domain"/>
    <property type="match status" value="1"/>
</dbReference>
<dbReference type="PROSITE" id="PS51387">
    <property type="entry name" value="FAD_PCMH"/>
    <property type="match status" value="1"/>
</dbReference>
<organism evidence="20 21">
    <name type="scientific">Acrobeloides nanus</name>
    <dbReference type="NCBI Taxonomy" id="290746"/>
    <lineage>
        <taxon>Eukaryota</taxon>
        <taxon>Metazoa</taxon>
        <taxon>Ecdysozoa</taxon>
        <taxon>Nematoda</taxon>
        <taxon>Chromadorea</taxon>
        <taxon>Rhabditida</taxon>
        <taxon>Tylenchina</taxon>
        <taxon>Cephalobomorpha</taxon>
        <taxon>Cephaloboidea</taxon>
        <taxon>Cephalobidae</taxon>
        <taxon>Acrobeloides</taxon>
    </lineage>
</organism>
<feature type="region of interest" description="Disordered" evidence="17">
    <location>
        <begin position="2322"/>
        <end position="2364"/>
    </location>
</feature>
<dbReference type="InterPro" id="IPR020084">
    <property type="entry name" value="NUDIX_hydrolase_CS"/>
</dbReference>
<dbReference type="GO" id="GO:0008448">
    <property type="term" value="F:N-acetylglucosamine-6-phosphate deacetylase activity"/>
    <property type="evidence" value="ECO:0007669"/>
    <property type="project" value="UniProtKB-EC"/>
</dbReference>
<name>A0A914D936_9BILA</name>
<dbReference type="SUPFAM" id="SSF51445">
    <property type="entry name" value="(Trans)glycosidases"/>
    <property type="match status" value="1"/>
</dbReference>
<keyword evidence="9" id="KW-0285">Flavoprotein</keyword>
<dbReference type="InterPro" id="IPR016164">
    <property type="entry name" value="FAD-linked_Oxase-like_C"/>
</dbReference>
<sequence length="3439" mass="364535">MTNAALLPRPLVTRVAGTAPWRGVAAPEPGAHGVIVTRHPGAAESYRLRVDESGIEISAADDAGVFYAGRTLAQLATRDHEGWVVPAIEIEDAPRFRHRGFMLDVARHFFPVEVVTALIDRLSDLKLNVLHLHLSDDQGWRLAMATRPLLTERASATAALGDAGGFYTADDYRTIVAHATSRHMTVVPEIDMPGHTHAVSLAYPDIACDPVLSPHIDEVVAAYGGGVPTRDEPYTGFAVGFSSLRTDLEETYDFVRDVVGELAALTPGPYLHLGGDEALGTDRADFDRFVARAARLVIDAGKIPVTWHEAGTTPDLPEGTVGQYWGFRTPIEGMDEKARGFVRRGGRVILSPADAIYLDMKPDADEPLGLTWADGPTSLERSYDWDPAEVVPGVAEADILGVEAAMWTETVRTAADIDRLIWPRLASAAEKAWRLMTSTVIHSARLVTAGVETADAWVRFEGAQVAAIGTGDGWEPADRVVDATDAAGPGAVLTPGFLDLHGHGGAGHAYDDGPDDVRAARALHRAHGTTRAVVSLVTAPPPLLARRAAMVAELTRTDADILGSHLEGPFLAPARRGAHEAALLTPPTAHLLDAFLAAGDDTIVQVTLAPELPGGLDAVRRLVSAGVAVAVGHTEAGWDEASAAFDAGASLVTHAFNAMPGLGHRAPGPLGAALARDGVTIEAIADGVHVHPALIRVLMDAAPRRVALITDAMAAAGSGGGRYLLGALDVDVTDGVARLAGDGTIAGSTLTQDAALRTAVAAGVSLPVAVEALTGAPARAIARDDLGALAPGRLADAVLLDARLTFSDRRAASRGHPPRPDAARPAGVPVRDHRVRRARLLGLRRLAVPVEHRRRHRRARRGDPAVGALRQPPRGAAGAPVRARRRRAARLRERHDRLLVDGARVGRPRLRHRRGDGRTHRGPAAPGMSAADVVARLQQTLPGRVDVSVAAREAARADASGHAASAPPLCVVEARSVADVQQVLRIASATGTPVVTRGAGTGLAGGANAGGGEIALSVRHMDRVLEVRPDDLIAVVEPGIVNADLDAHLAPYGLWWAPDPASRAISTVGGNIATGAGGLLCAKYGVVRDAVLGVDAVLADGTLLHLGHRTVKGVTGYDLTSLLIGSEGTLGVIVGATLKLRRRVPGEVSTIAAVFADVRTAAAASAAVTAAGVQPAIMELMDAASLAAVHDLLELAPPPAGAAQLTIQTDGPAAAAEAAEVAQILAAHGGEVEVTTDAARGEELLRIRRSMHPAMARLGTTLIEDVSVPRSQLAAMFDEIAAVEARYGLRIPAVAHAGDGNLHPNFIFDGPEVPPAVWEAADALFQAALRLGGTLTGEHGVGVLKRRWLRDELGDAQWQLQQRVRQAFDPAGILNPGKVFEPAPEIRVSAGVVIDEHGRAVVVRKAGAVVFQQPGGKPEAGEDATTALVREIAEEIGVHVDPAQVEPLGVFRDLAANEPGHTVVADAFRVRTLPGRLVRPGVAVVVGVAQRRRRGLVDHDRGVRVQLDRRPGHRGRQRSLDRAGDRRRLALAEREEHQVARPQDRAESLRDAVHRHVVRGREEARVVAPRLRRQGLHARERGERRARLIEADVPVGADAEDLQIHPARLGDRPFVVGAGVRDALERPVGRAHPVGVEAQRLDHLARDDRAVRLGMPRLEPDVLVEREAAHPRHIEVGNEPREGAVDRQRRGTAMGHRLPGRGGADERRTEGGCRRGRGQQTQPGGHVEGTEESGCRGALVERRLHRHGEALAQGGQPAAEHDGVDVARQHQQAHGGGDAAREAVAQLDRPRIAGVGSVEHVAHRQHGRAPPPLGDRPASGEGLDASALAATARGPARIDGHVAHLARRPPCTAPQVAVDDDAGGHARAEVQAPSAAAFTSFSTRTGVPSTDATTDATSSRSSPRLTACATRSPRSSTWPGSPTPTEANDATATPSSPARSCTVSTIVRTTPSGPTRVGRRTRTTTSPVASSTATASVFVPPTSRPTLMRRLPREEGRCAASGSSLDRPRHEARGHAPLHDQEEHDHGDRHERGCGHHDRPVGRLRGLHEAAQPDRQRLRFGAGHDHEREHELVPRLDEREHAGGDESRGEQGERHPPERAGTAAAVDHRRLLEVGGDAGDEPPQGPDRERQHERDVDERQPDHRVHEVPAVEHAEGRDDHRLRRDHLHDEHRHDDRGAPAEAEPRQHDRREEGEDEGGGDRHDRHDDAREQGRAEAAGAERGDVVLHREQVGPQVRGVALDGGPRQQRGVDHPVDGEDRARDHDDRGGVQQHAGVRREGEHDDDEDDADRPARAEVARGHRDAVDVDADRVRVGAHAAHRLQGVDLREHAQIPDDLQDQQHREDRAEVGEDHEAEPLEPAGPVERGRLEHLIGHLGETGVDGEGDERHGAPRDDDGGDREEAHRVDQPAVARPVLARHPGEHPVHETVLGVEDPAPHDRGGEGRHRPGEQQCDRDGGAHDRAQLRHEHRDQHAEDHGGGHAHDAQHDAAGEHGPELGVAEHPRVVLEADEQRRLPEDLLAPELLERHHDQLHQRPADEHGQHDERRQQQHPRGAGTAAPDGRRGAGGAAGRGIRHRRGELGGHRAPPLVGGRGGNPGRERGAPRCGAPRGGSSVEDAVDLLVERRRQGLRVAAIGQLHEEVLEDALGLDVRPLGRGRGELRVGGRRGDHLRELGRGRGDLAAERRARRHEPRLGEQALVVGAEHDLERLLGQVLVLRLRGDADVRAAREDGGDTAAGAREGEVAGRVGESRGRLVLVGDDRPVRPAGGGVGRGLLGAEGHPAVGLVAVLGGERGLHELLHLLEALHRRVALELGGPLAARVLRGDVAAVGPDERQRVVPVLPGEVHARDARELLGEGLRIRDVLIERQHDAGTGVVRGGVERAVVRPGLDEAGEQVAAAQLVLDVVERGEGAARGEGGGLGVAHLDDVGGVVRRQARGELVDEARPLLLFDDERRTGVLRLERLHEVIAGFLGGVRSDEPDADLRRAAGGRPAAAAAGAAAEREGRGAEEGDRSEGLLHGCPSVFSLVWWVVATDAACFLVDRRLRDSEPGGQHHDGGAAQDDVRALRRHPHPHALMEGRERSGAEGLGGGLRKHTAEEFSGAGEHDLRQVEHPDDGGERDAEPFARLTQHGVARGRVGGDARLDRGHGKPRLEAADLAARAHGAAVGADGDVSELARGEAGAAHGLAPREQSRADTASDLDQQHVVARAAERVLSEHGGVRVVGDEHGQVEGGVQGALEVEAGPSEVGGGEHDAAVVDDARGADADAEHGGVGLADELAGEVDDGGEHLGGVGRMRPLGARDDVAVEGEHRTEEDVGTGEVEADDAVPVAVDVDEDRGLSGPGVLPHALLDHEPVADELGDEVGDGDAGEAGLPREVGPAHRALVVERLEDEGSIVGARVLGEHLDARPEGTTGGEGESTCSLVPGGAARDIRRRHVC</sequence>
<evidence type="ECO:0000256" key="17">
    <source>
        <dbReference type="SAM" id="MobiDB-lite"/>
    </source>
</evidence>
<feature type="compositionally biased region" description="Basic and acidic residues" evidence="17">
    <location>
        <begin position="2289"/>
        <end position="2306"/>
    </location>
</feature>
<evidence type="ECO:0000256" key="10">
    <source>
        <dbReference type="ARBA" id="ARBA00022801"/>
    </source>
</evidence>
<dbReference type="PROSITE" id="PS51462">
    <property type="entry name" value="NUDIX"/>
    <property type="match status" value="1"/>
</dbReference>
<dbReference type="InterPro" id="IPR016166">
    <property type="entry name" value="FAD-bd_PCMH"/>
</dbReference>
<dbReference type="Gene3D" id="2.30.40.10">
    <property type="entry name" value="Urease, subunit C, domain 1"/>
    <property type="match status" value="1"/>
</dbReference>
<keyword evidence="20" id="KW-1185">Reference proteome</keyword>
<dbReference type="Gene3D" id="3.20.20.140">
    <property type="entry name" value="Metal-dependent hydrolases"/>
    <property type="match status" value="1"/>
</dbReference>
<dbReference type="InterPro" id="IPR016171">
    <property type="entry name" value="Vanillyl_alc_oxidase_C-sub2"/>
</dbReference>
<feature type="compositionally biased region" description="Polar residues" evidence="17">
    <location>
        <begin position="1912"/>
        <end position="1947"/>
    </location>
</feature>
<dbReference type="InterPro" id="IPR011059">
    <property type="entry name" value="Metal-dep_hydrolase_composite"/>
</dbReference>
<dbReference type="Pfam" id="PF00293">
    <property type="entry name" value="NUDIX"/>
    <property type="match status" value="1"/>
</dbReference>
<dbReference type="InterPro" id="IPR003764">
    <property type="entry name" value="GlcNAc_6-P_deAcase"/>
</dbReference>
<dbReference type="Pfam" id="PF00728">
    <property type="entry name" value="Glyco_hydro_20"/>
    <property type="match status" value="1"/>
</dbReference>
<evidence type="ECO:0000256" key="7">
    <source>
        <dbReference type="ARBA" id="ARBA00012663"/>
    </source>
</evidence>
<feature type="compositionally biased region" description="Basic and acidic residues" evidence="17">
    <location>
        <begin position="1670"/>
        <end position="1689"/>
    </location>
</feature>
<protein>
    <recommendedName>
        <fullName evidence="8">N-acetylglucosamine-6-phosphate deacetylase</fullName>
        <ecNumber evidence="7">3.2.1.52</ecNumber>
        <ecNumber evidence="6">3.5.1.25</ecNumber>
    </recommendedName>
</protein>
<feature type="region of interest" description="Disordered" evidence="17">
    <location>
        <begin position="1801"/>
        <end position="1822"/>
    </location>
</feature>
<dbReference type="Gene3D" id="3.30.379.10">
    <property type="entry name" value="Chitobiase/beta-hexosaminidase domain 2-like"/>
    <property type="match status" value="1"/>
</dbReference>
<dbReference type="GO" id="GO:0071949">
    <property type="term" value="F:FAD binding"/>
    <property type="evidence" value="ECO:0007669"/>
    <property type="project" value="InterPro"/>
</dbReference>
<feature type="region of interest" description="Disordered" evidence="17">
    <location>
        <begin position="3407"/>
        <end position="3426"/>
    </location>
</feature>
<dbReference type="Gene3D" id="1.10.45.10">
    <property type="entry name" value="Vanillyl-alcohol Oxidase, Chain A, domain 4"/>
    <property type="match status" value="1"/>
</dbReference>
<dbReference type="InterPro" id="IPR016169">
    <property type="entry name" value="FAD-bd_PCMH_sub2"/>
</dbReference>
<dbReference type="InterPro" id="IPR036318">
    <property type="entry name" value="FAD-bd_PCMH-like_sf"/>
</dbReference>
<dbReference type="PANTHER" id="PTHR42934">
    <property type="entry name" value="GLYCOLATE OXIDASE SUBUNIT GLCD"/>
    <property type="match status" value="1"/>
</dbReference>
<feature type="compositionally biased region" description="Basic and acidic residues" evidence="17">
    <location>
        <begin position="2006"/>
        <end position="2098"/>
    </location>
</feature>
<feature type="compositionally biased region" description="Basic and acidic residues" evidence="17">
    <location>
        <begin position="2385"/>
        <end position="2406"/>
    </location>
</feature>
<evidence type="ECO:0000256" key="3">
    <source>
        <dbReference type="ARBA" id="ARBA00006285"/>
    </source>
</evidence>
<dbReference type="SUPFAM" id="SSF51556">
    <property type="entry name" value="Metallo-dependent hydrolases"/>
    <property type="match status" value="1"/>
</dbReference>
<accession>A0A914D936</accession>
<feature type="compositionally biased region" description="Low complexity" evidence="17">
    <location>
        <begin position="867"/>
        <end position="881"/>
    </location>
</feature>
<dbReference type="PROSITE" id="PS00893">
    <property type="entry name" value="NUDIX_BOX"/>
    <property type="match status" value="1"/>
</dbReference>
<dbReference type="Gene3D" id="3.90.79.10">
    <property type="entry name" value="Nucleoside Triphosphate Pyrophosphohydrolase"/>
    <property type="match status" value="1"/>
</dbReference>
<dbReference type="SUPFAM" id="SSF55811">
    <property type="entry name" value="Nudix"/>
    <property type="match status" value="1"/>
</dbReference>
<dbReference type="SUPFAM" id="SSF51338">
    <property type="entry name" value="Composite domain of metallo-dependent hydrolases"/>
    <property type="match status" value="1"/>
</dbReference>
<feature type="compositionally biased region" description="Basic and acidic residues" evidence="17">
    <location>
        <begin position="2126"/>
        <end position="2230"/>
    </location>
</feature>
<feature type="compositionally biased region" description="Basic and acidic residues" evidence="17">
    <location>
        <begin position="2248"/>
        <end position="2267"/>
    </location>
</feature>
<comment type="catalytic activity">
    <reaction evidence="15">
        <text>N-acetyl-D-glucosamine 6-phosphate + H2O = D-glucosamine 6-phosphate + acetate</text>
        <dbReference type="Rhea" id="RHEA:22936"/>
        <dbReference type="ChEBI" id="CHEBI:15377"/>
        <dbReference type="ChEBI" id="CHEBI:30089"/>
        <dbReference type="ChEBI" id="CHEBI:57513"/>
        <dbReference type="ChEBI" id="CHEBI:58725"/>
        <dbReference type="EC" id="3.5.1.25"/>
    </reaction>
</comment>